<dbReference type="Proteomes" id="UP000218231">
    <property type="component" value="Unassembled WGS sequence"/>
</dbReference>
<organism evidence="2 3">
    <name type="scientific">Diploscapter pachys</name>
    <dbReference type="NCBI Taxonomy" id="2018661"/>
    <lineage>
        <taxon>Eukaryota</taxon>
        <taxon>Metazoa</taxon>
        <taxon>Ecdysozoa</taxon>
        <taxon>Nematoda</taxon>
        <taxon>Chromadorea</taxon>
        <taxon>Rhabditida</taxon>
        <taxon>Rhabditina</taxon>
        <taxon>Rhabditomorpha</taxon>
        <taxon>Rhabditoidea</taxon>
        <taxon>Rhabditidae</taxon>
        <taxon>Diploscapter</taxon>
    </lineage>
</organism>
<feature type="region of interest" description="Disordered" evidence="1">
    <location>
        <begin position="195"/>
        <end position="225"/>
    </location>
</feature>
<dbReference type="EMBL" id="LIAE01010440">
    <property type="protein sequence ID" value="PAV61019.1"/>
    <property type="molecule type" value="Genomic_DNA"/>
</dbReference>
<accession>A0A2A2JHG0</accession>
<evidence type="ECO:0000313" key="3">
    <source>
        <dbReference type="Proteomes" id="UP000218231"/>
    </source>
</evidence>
<name>A0A2A2JHG0_9BILA</name>
<reference evidence="2 3" key="1">
    <citation type="journal article" date="2017" name="Curr. Biol.">
        <title>Genome architecture and evolution of a unichromosomal asexual nematode.</title>
        <authorList>
            <person name="Fradin H."/>
            <person name="Zegar C."/>
            <person name="Gutwein M."/>
            <person name="Lucas J."/>
            <person name="Kovtun M."/>
            <person name="Corcoran D."/>
            <person name="Baugh L.R."/>
            <person name="Kiontke K."/>
            <person name="Gunsalus K."/>
            <person name="Fitch D.H."/>
            <person name="Piano F."/>
        </authorList>
    </citation>
    <scope>NUCLEOTIDE SEQUENCE [LARGE SCALE GENOMIC DNA]</scope>
    <source>
        <strain evidence="2">PF1309</strain>
    </source>
</reference>
<evidence type="ECO:0000313" key="2">
    <source>
        <dbReference type="EMBL" id="PAV61019.1"/>
    </source>
</evidence>
<comment type="caution">
    <text evidence="2">The sequence shown here is derived from an EMBL/GenBank/DDBJ whole genome shotgun (WGS) entry which is preliminary data.</text>
</comment>
<keyword evidence="3" id="KW-1185">Reference proteome</keyword>
<feature type="region of interest" description="Disordered" evidence="1">
    <location>
        <begin position="1"/>
        <end position="64"/>
    </location>
</feature>
<sequence length="261" mass="29743">MLVKNRGYIRKLRVRKEAPSPKKPVQSQKSAGSQKKVKLIVPDKEKGTDKATASNSQADDKPKGIFMKTHVPRKYMPHVAPVYTKRVVHFSREAHDCREHLIDKAASSKRFGIYQEFTSEWNKFLLQHPLRTKNTSSAHREIYLRNFMSVYSEAICGFFRKPFLQHIQILMIKRMIDPEFAGELHSELARLISNRSPKSPISGTRGRKRKGLRKNSNENDEGENKQKCGILETILGSPDKSGGKSPIKPFASRIISLFTGL</sequence>
<protein>
    <submittedName>
        <fullName evidence="2">Uncharacterized protein</fullName>
    </submittedName>
</protein>
<evidence type="ECO:0000256" key="1">
    <source>
        <dbReference type="SAM" id="MobiDB-lite"/>
    </source>
</evidence>
<proteinExistence type="predicted"/>
<dbReference type="AlphaFoldDB" id="A0A2A2JHG0"/>
<gene>
    <name evidence="2" type="ORF">WR25_04381</name>
</gene>